<evidence type="ECO:0000256" key="2">
    <source>
        <dbReference type="ARBA" id="ARBA00003648"/>
    </source>
</evidence>
<keyword evidence="8" id="KW-0791">Threonine biosynthesis</keyword>
<feature type="modified residue" description="N6-(pyridoxal phosphate)lysine" evidence="13">
    <location>
        <position position="121"/>
    </location>
</feature>
<dbReference type="GO" id="GO:0003941">
    <property type="term" value="F:L-serine ammonia-lyase activity"/>
    <property type="evidence" value="ECO:0007669"/>
    <property type="project" value="TreeGrafter"/>
</dbReference>
<gene>
    <name evidence="15" type="ORF">CUN49_05805</name>
</gene>
<comment type="function">
    <text evidence="2">Catalyzes the gamma-elimination of phosphate from L-phosphohomoserine and the beta-addition of water to produce L-threonine.</text>
</comment>
<dbReference type="GO" id="GO:0004795">
    <property type="term" value="F:threonine synthase activity"/>
    <property type="evidence" value="ECO:0007669"/>
    <property type="project" value="UniProtKB-UniRule"/>
</dbReference>
<comment type="caution">
    <text evidence="15">The sequence shown here is derived from an EMBL/GenBank/DDBJ whole genome shotgun (WGS) entry which is preliminary data.</text>
</comment>
<dbReference type="UniPathway" id="UPA00050">
    <property type="reaction ID" value="UER00065"/>
</dbReference>
<dbReference type="InterPro" id="IPR004450">
    <property type="entry name" value="Thr_synthase-like"/>
</dbReference>
<evidence type="ECO:0000256" key="3">
    <source>
        <dbReference type="ARBA" id="ARBA00004979"/>
    </source>
</evidence>
<dbReference type="SUPFAM" id="SSF53686">
    <property type="entry name" value="Tryptophan synthase beta subunit-like PLP-dependent enzymes"/>
    <property type="match status" value="1"/>
</dbReference>
<evidence type="ECO:0000256" key="4">
    <source>
        <dbReference type="ARBA" id="ARBA00005517"/>
    </source>
</evidence>
<dbReference type="EMBL" id="PGTM01000059">
    <property type="protein sequence ID" value="PJF36371.1"/>
    <property type="molecule type" value="Genomic_DNA"/>
</dbReference>
<dbReference type="AlphaFoldDB" id="A0A2M8PFT1"/>
<dbReference type="GO" id="GO:0009097">
    <property type="term" value="P:isoleucine biosynthetic process"/>
    <property type="evidence" value="ECO:0007669"/>
    <property type="project" value="TreeGrafter"/>
</dbReference>
<sequence>MTALSVLKCVTCGHEHAIDDPVYVCSRCGGLLDVVHDLERLRPQLSRELFDARLCAVEPPYNSGVWRFKELVFPSAADDQIVTRGEGNTTLYRAPTKLAAWVGSRALSLKHEGENPTGSFKDRGMTGGVTHAKLVGASSALCASTGNTSASMSSYCALAGLRALVFFPYGNIAAGKLAQSVAYGALNVQVRGDFDACLELVRKASRQLGIYLLNSVNPFRLEGQKTIAFELLQQRRWRVPDWIALPGGNLGNTSAFGKGLSELQALGLIDRLPRIAVIQAEGAAPFYQSYCEGFATRHQVKAQTLATAIKIGNPASYFKARRTIELTDGVVEAVSDQEILDAKAMVDAAGIGCEPASAASVAGVRKLIAKGVIGADEDVVAVLTGHVLKDPEIIMGYHQGALDSVQSNFANALRAIDPTLEAVESLLQQ</sequence>
<evidence type="ECO:0000256" key="9">
    <source>
        <dbReference type="ARBA" id="ARBA00022898"/>
    </source>
</evidence>
<dbReference type="EC" id="4.2.3.1" evidence="5 12"/>
<comment type="similarity">
    <text evidence="4">Belongs to the threonine synthase family.</text>
</comment>
<dbReference type="GO" id="GO:0009088">
    <property type="term" value="P:threonine biosynthetic process"/>
    <property type="evidence" value="ECO:0007669"/>
    <property type="project" value="UniProtKB-UniRule"/>
</dbReference>
<evidence type="ECO:0000256" key="13">
    <source>
        <dbReference type="PIRSR" id="PIRSR604450-51"/>
    </source>
</evidence>
<organism evidence="15 16">
    <name type="scientific">Candidatus Thermofonsia Clade 1 bacterium</name>
    <dbReference type="NCBI Taxonomy" id="2364210"/>
    <lineage>
        <taxon>Bacteria</taxon>
        <taxon>Bacillati</taxon>
        <taxon>Chloroflexota</taxon>
        <taxon>Candidatus Thermofontia</taxon>
        <taxon>Candidatus Thermofonsia Clade 1</taxon>
    </lineage>
</organism>
<comment type="cofactor">
    <cofactor evidence="1 13">
        <name>pyridoxal 5'-phosphate</name>
        <dbReference type="ChEBI" id="CHEBI:597326"/>
    </cofactor>
</comment>
<reference evidence="15 16" key="1">
    <citation type="submission" date="2017-11" db="EMBL/GenBank/DDBJ databases">
        <title>Evolution of Phototrophy in the Chloroflexi Phylum Driven by Horizontal Gene Transfer.</title>
        <authorList>
            <person name="Ward L.M."/>
            <person name="Hemp J."/>
            <person name="Shih P.M."/>
            <person name="Mcglynn S.E."/>
            <person name="Fischer W."/>
        </authorList>
    </citation>
    <scope>NUCLEOTIDE SEQUENCE [LARGE SCALE GENOMIC DNA]</scope>
    <source>
        <strain evidence="15">JP3_13</strain>
    </source>
</reference>
<accession>A0A2M8PFT1</accession>
<dbReference type="InterPro" id="IPR000634">
    <property type="entry name" value="Ser/Thr_deHydtase_PyrdxlP-BS"/>
</dbReference>
<dbReference type="GO" id="GO:0004794">
    <property type="term" value="F:threonine deaminase activity"/>
    <property type="evidence" value="ECO:0007669"/>
    <property type="project" value="TreeGrafter"/>
</dbReference>
<comment type="catalytic activity">
    <reaction evidence="11">
        <text>O-phospho-L-homoserine + H2O = L-threonine + phosphate</text>
        <dbReference type="Rhea" id="RHEA:10840"/>
        <dbReference type="ChEBI" id="CHEBI:15377"/>
        <dbReference type="ChEBI" id="CHEBI:43474"/>
        <dbReference type="ChEBI" id="CHEBI:57590"/>
        <dbReference type="ChEBI" id="CHEBI:57926"/>
        <dbReference type="EC" id="4.2.3.1"/>
    </reaction>
</comment>
<dbReference type="Proteomes" id="UP000229681">
    <property type="component" value="Unassembled WGS sequence"/>
</dbReference>
<dbReference type="GO" id="GO:0006567">
    <property type="term" value="P:L-threonine catabolic process"/>
    <property type="evidence" value="ECO:0007669"/>
    <property type="project" value="TreeGrafter"/>
</dbReference>
<dbReference type="InterPro" id="IPR050147">
    <property type="entry name" value="Ser/Thr_Dehydratase"/>
</dbReference>
<dbReference type="InterPro" id="IPR036052">
    <property type="entry name" value="TrpB-like_PALP_sf"/>
</dbReference>
<dbReference type="CDD" id="cd01563">
    <property type="entry name" value="Thr-synth_1"/>
    <property type="match status" value="1"/>
</dbReference>
<evidence type="ECO:0000256" key="5">
    <source>
        <dbReference type="ARBA" id="ARBA00013028"/>
    </source>
</evidence>
<evidence type="ECO:0000256" key="1">
    <source>
        <dbReference type="ARBA" id="ARBA00001933"/>
    </source>
</evidence>
<dbReference type="GO" id="GO:0006565">
    <property type="term" value="P:L-serine catabolic process"/>
    <property type="evidence" value="ECO:0007669"/>
    <property type="project" value="TreeGrafter"/>
</dbReference>
<evidence type="ECO:0000256" key="7">
    <source>
        <dbReference type="ARBA" id="ARBA00022605"/>
    </source>
</evidence>
<evidence type="ECO:0000313" key="16">
    <source>
        <dbReference type="Proteomes" id="UP000229681"/>
    </source>
</evidence>
<evidence type="ECO:0000256" key="8">
    <source>
        <dbReference type="ARBA" id="ARBA00022697"/>
    </source>
</evidence>
<evidence type="ECO:0000259" key="14">
    <source>
        <dbReference type="Pfam" id="PF00291"/>
    </source>
</evidence>
<evidence type="ECO:0000256" key="11">
    <source>
        <dbReference type="ARBA" id="ARBA00049144"/>
    </source>
</evidence>
<evidence type="ECO:0000256" key="12">
    <source>
        <dbReference type="NCBIfam" id="TIGR00260"/>
    </source>
</evidence>
<evidence type="ECO:0000256" key="10">
    <source>
        <dbReference type="ARBA" id="ARBA00023239"/>
    </source>
</evidence>
<keyword evidence="10" id="KW-0456">Lyase</keyword>
<evidence type="ECO:0000313" key="15">
    <source>
        <dbReference type="EMBL" id="PJF36371.1"/>
    </source>
</evidence>
<comment type="pathway">
    <text evidence="3">Amino-acid biosynthesis; L-threonine biosynthesis; L-threonine from L-aspartate: step 5/5.</text>
</comment>
<proteinExistence type="inferred from homology"/>
<dbReference type="PROSITE" id="PS00165">
    <property type="entry name" value="DEHYDRATASE_SER_THR"/>
    <property type="match status" value="1"/>
</dbReference>
<dbReference type="NCBIfam" id="TIGR00260">
    <property type="entry name" value="thrC"/>
    <property type="match status" value="1"/>
</dbReference>
<name>A0A2M8PFT1_9CHLR</name>
<keyword evidence="9 13" id="KW-0663">Pyridoxal phosphate</keyword>
<feature type="domain" description="Tryptophan synthase beta chain-like PALP" evidence="14">
    <location>
        <begin position="82"/>
        <end position="385"/>
    </location>
</feature>
<dbReference type="InterPro" id="IPR001926">
    <property type="entry name" value="TrpB-like_PALP"/>
</dbReference>
<dbReference type="Gene3D" id="3.40.50.1100">
    <property type="match status" value="2"/>
</dbReference>
<dbReference type="PANTHER" id="PTHR48078:SF6">
    <property type="entry name" value="L-THREONINE DEHYDRATASE CATABOLIC TDCB"/>
    <property type="match status" value="1"/>
</dbReference>
<evidence type="ECO:0000256" key="6">
    <source>
        <dbReference type="ARBA" id="ARBA00018679"/>
    </source>
</evidence>
<dbReference type="Pfam" id="PF00291">
    <property type="entry name" value="PALP"/>
    <property type="match status" value="1"/>
</dbReference>
<keyword evidence="7" id="KW-0028">Amino-acid biosynthesis</keyword>
<protein>
    <recommendedName>
        <fullName evidence="6 12">Threonine synthase</fullName>
        <ecNumber evidence="5 12">4.2.3.1</ecNumber>
    </recommendedName>
</protein>
<dbReference type="GO" id="GO:0030170">
    <property type="term" value="F:pyridoxal phosphate binding"/>
    <property type="evidence" value="ECO:0007669"/>
    <property type="project" value="InterPro"/>
</dbReference>
<dbReference type="PANTHER" id="PTHR48078">
    <property type="entry name" value="THREONINE DEHYDRATASE, MITOCHONDRIAL-RELATED"/>
    <property type="match status" value="1"/>
</dbReference>